<dbReference type="Proteomes" id="UP000230719">
    <property type="component" value="Unassembled WGS sequence"/>
</dbReference>
<keyword evidence="1" id="KW-0175">Coiled coil</keyword>
<dbReference type="EMBL" id="NPND01000016">
    <property type="protein sequence ID" value="PIM90778.1"/>
    <property type="molecule type" value="Genomic_DNA"/>
</dbReference>
<dbReference type="InterPro" id="IPR027417">
    <property type="entry name" value="P-loop_NTPase"/>
</dbReference>
<comment type="caution">
    <text evidence="4">The sequence shown here is derived from an EMBL/GenBank/DDBJ whole genome shotgun (WGS) entry which is preliminary data.</text>
</comment>
<accession>A0A2G9FC97</accession>
<evidence type="ECO:0000256" key="1">
    <source>
        <dbReference type="SAM" id="Coils"/>
    </source>
</evidence>
<gene>
    <name evidence="4" type="ORF">CI114_06270</name>
</gene>
<dbReference type="Pfam" id="PF20469">
    <property type="entry name" value="OLD-like_TOPRIM"/>
    <property type="match status" value="1"/>
</dbReference>
<dbReference type="PANTHER" id="PTHR43581:SF4">
    <property type="entry name" value="ATP_GTP PHOSPHATASE"/>
    <property type="match status" value="1"/>
</dbReference>
<proteinExistence type="predicted"/>
<evidence type="ECO:0000259" key="2">
    <source>
        <dbReference type="Pfam" id="PF13175"/>
    </source>
</evidence>
<dbReference type="RefSeq" id="WP_158410597.1">
    <property type="nucleotide sequence ID" value="NZ_CP056023.1"/>
</dbReference>
<evidence type="ECO:0000313" key="5">
    <source>
        <dbReference type="Proteomes" id="UP000230719"/>
    </source>
</evidence>
<evidence type="ECO:0000259" key="3">
    <source>
        <dbReference type="Pfam" id="PF20469"/>
    </source>
</evidence>
<dbReference type="Gene3D" id="3.40.50.300">
    <property type="entry name" value="P-loop containing nucleotide triphosphate hydrolases"/>
    <property type="match status" value="1"/>
</dbReference>
<dbReference type="AlphaFoldDB" id="A0A2G9FC97"/>
<feature type="domain" description="Endonuclease GajA/Old nuclease/RecF-like AAA" evidence="2">
    <location>
        <begin position="1"/>
        <end position="377"/>
    </location>
</feature>
<dbReference type="Pfam" id="PF13175">
    <property type="entry name" value="AAA_15"/>
    <property type="match status" value="1"/>
</dbReference>
<dbReference type="InterPro" id="IPR041685">
    <property type="entry name" value="AAA_GajA/Old/RecF-like"/>
</dbReference>
<dbReference type="PANTHER" id="PTHR43581">
    <property type="entry name" value="ATP/GTP PHOSPHATASE"/>
    <property type="match status" value="1"/>
</dbReference>
<dbReference type="InterPro" id="IPR051396">
    <property type="entry name" value="Bact_Antivir_Def_Nuclease"/>
</dbReference>
<sequence>MKLKQLKLKNFRGYKEEIYVEFENLTAFVGKNDVGKSTILEALEIFFNNKTIQCEREDLSVNHKDEDENIEISCIFSGIDIPIILDSNFETNLKDEYLLNKDGFLEIKKVFKCSIAKPKANSYIVCCYPSEENCKDLLLLKSTELKRRADSLDIPKENYNASINASIRRAIFNNFSDLNLVETDLAVDKEDSKKIFGKLEEYFPMYALFQSDRASSDSDKEIVDPMQIAISQAIKGLEVEINKIKEEVKNKTLEIANKTLEKLKEMNSTLADSLIPEFKAEPKFDSLFKLSINSDDGIAINKRGSGVRRLILLNFFRAEAERQLKENSKKNNIIYAFEEPETSQHPNHQIMLIESFLKLSQKENCQIILTTHTPALAGMLPLDSLRLVKKEEGKTEIFSTTEETYKEITDMLGILPDPIPNTSKGILLVEGVDDILFFCHLNKLLKEAKEIKEMFSENGINVIFTGGCDNLKYWVTKKLVQKFNLPWAIFLDSDKKNKNDISKNTKFVDKISSEGILAFCTRKREIENYLHLELLKNEFKNLTSIGDYDDIKKLTRKDIFKKEWEKMTFKYLRERETYIDDKDNTEHFELTEVVKKILNMIK</sequence>
<reference evidence="4 5" key="1">
    <citation type="submission" date="2017-08" db="EMBL/GenBank/DDBJ databases">
        <title>Analysis of Fusobacterium persistence and antibiotic response in human colorectal.</title>
        <authorList>
            <person name="Bullman S."/>
        </authorList>
    </citation>
    <scope>NUCLEOTIDE SEQUENCE [LARGE SCALE GENOMIC DNA]</scope>
    <source>
        <strain evidence="4 5">P2_CP</strain>
    </source>
</reference>
<evidence type="ECO:0000313" key="4">
    <source>
        <dbReference type="EMBL" id="PIM90778.1"/>
    </source>
</evidence>
<protein>
    <submittedName>
        <fullName evidence="4">Lantibiotic ABC transporter</fullName>
    </submittedName>
</protein>
<feature type="domain" description="OLD protein-like TOPRIM" evidence="3">
    <location>
        <begin position="423"/>
        <end position="494"/>
    </location>
</feature>
<name>A0A2G9FC97_9FUSO</name>
<feature type="coiled-coil region" evidence="1">
    <location>
        <begin position="234"/>
        <end position="273"/>
    </location>
</feature>
<dbReference type="SUPFAM" id="SSF52540">
    <property type="entry name" value="P-loop containing nucleoside triphosphate hydrolases"/>
    <property type="match status" value="1"/>
</dbReference>
<organism evidence="4 5">
    <name type="scientific">Fusobacterium animalis</name>
    <dbReference type="NCBI Taxonomy" id="76859"/>
    <lineage>
        <taxon>Bacteria</taxon>
        <taxon>Fusobacteriati</taxon>
        <taxon>Fusobacteriota</taxon>
        <taxon>Fusobacteriia</taxon>
        <taxon>Fusobacteriales</taxon>
        <taxon>Fusobacteriaceae</taxon>
        <taxon>Fusobacterium</taxon>
    </lineage>
</organism>
<dbReference type="InterPro" id="IPR034139">
    <property type="entry name" value="TOPRIM_OLD"/>
</dbReference>